<organism evidence="2 3">
    <name type="scientific">Agrobacterium albertimagni AOL15</name>
    <dbReference type="NCBI Taxonomy" id="1156935"/>
    <lineage>
        <taxon>Bacteria</taxon>
        <taxon>Pseudomonadati</taxon>
        <taxon>Pseudomonadota</taxon>
        <taxon>Alphaproteobacteria</taxon>
        <taxon>Hyphomicrobiales</taxon>
        <taxon>Rhizobiaceae</taxon>
        <taxon>Rhizobium/Agrobacterium group</taxon>
        <taxon>Agrobacterium</taxon>
    </lineage>
</organism>
<dbReference type="Proteomes" id="UP000007123">
    <property type="component" value="Unassembled WGS sequence"/>
</dbReference>
<evidence type="ECO:0000313" key="2">
    <source>
        <dbReference type="EMBL" id="EKF58289.1"/>
    </source>
</evidence>
<feature type="domain" description="Reverse transcriptase" evidence="1">
    <location>
        <begin position="1"/>
        <end position="89"/>
    </location>
</feature>
<gene>
    <name evidence="2" type="ORF">QWE_16843</name>
</gene>
<dbReference type="AlphaFoldDB" id="K2Q3M4"/>
<dbReference type="PROSITE" id="PS50878">
    <property type="entry name" value="RT_POL"/>
    <property type="match status" value="1"/>
</dbReference>
<dbReference type="EMBL" id="ALJF01000013">
    <property type="protein sequence ID" value="EKF58289.1"/>
    <property type="molecule type" value="Genomic_DNA"/>
</dbReference>
<comment type="caution">
    <text evidence="2">The sequence shown here is derived from an EMBL/GenBank/DDBJ whole genome shotgun (WGS) entry which is preliminary data.</text>
</comment>
<dbReference type="STRING" id="1156935.QWE_16843"/>
<dbReference type="PATRIC" id="fig|1156935.5.peg.3427"/>
<proteinExistence type="predicted"/>
<dbReference type="InterPro" id="IPR000477">
    <property type="entry name" value="RT_dom"/>
</dbReference>
<reference evidence="2 3" key="1">
    <citation type="journal article" date="2012" name="J. Bacteriol.">
        <title>Draft Genome Sequence of Agrobacterium albertimagni Strain AOL15.</title>
        <authorList>
            <person name="Trimble W.L."/>
            <person name="Phung le T."/>
            <person name="Meyer F."/>
            <person name="Gilbert J.A."/>
            <person name="Silver S."/>
        </authorList>
    </citation>
    <scope>NUCLEOTIDE SEQUENCE [LARGE SCALE GENOMIC DNA]</scope>
    <source>
        <strain evidence="2 3">AOL15</strain>
    </source>
</reference>
<sequence length="331" mass="37859">MVLSKIDQLLEAEVGNIIVGAVRHVDDYYIGLHSEHDAQAVLSKLRDVLATYELYLNDAKTRIYSSLEPINDLWAQRLRDHTVYYGSVEKIERAISEAVASSQAVGSDSPIKILIRSFDEWRLYSSHLWGYAEQNLQRIVQKHPHALDYACLLVSKRHALGLAIDREGWLSVAKIIIKRSLALAHDHEAIWMVWLLLVCKIELSTEIVDDLSKSRDPHMRALLIEAYIKGYVKSRPKLNLGNSLPTMDGNWLVSMTARSRGYSKATFSGDYATEFKHLADRNVRLINLEAHTKLVKKVNKRAISRTRYGYDDPEIEDQFHDGDNDYDPWAD</sequence>
<dbReference type="eggNOG" id="COG3344">
    <property type="taxonomic scope" value="Bacteria"/>
</dbReference>
<evidence type="ECO:0000313" key="3">
    <source>
        <dbReference type="Proteomes" id="UP000007123"/>
    </source>
</evidence>
<keyword evidence="3" id="KW-1185">Reference proteome</keyword>
<name>K2Q3M4_9HYPH</name>
<accession>K2Q3M4</accession>
<protein>
    <recommendedName>
        <fullName evidence="1">Reverse transcriptase domain-containing protein</fullName>
    </recommendedName>
</protein>
<evidence type="ECO:0000259" key="1">
    <source>
        <dbReference type="PROSITE" id="PS50878"/>
    </source>
</evidence>